<dbReference type="AlphaFoldDB" id="A0A2K4Y3Y3"/>
<dbReference type="EMBL" id="FXEG02000001">
    <property type="protein sequence ID" value="SOX51486.1"/>
    <property type="molecule type" value="Genomic_DNA"/>
</dbReference>
<evidence type="ECO:0000256" key="1">
    <source>
        <dbReference type="SAM" id="MobiDB-lite"/>
    </source>
</evidence>
<gene>
    <name evidence="2" type="ORF">MAAFP003_147</name>
</gene>
<accession>A0A2K4Y3Y3</accession>
<name>A0A2K4Y3Y3_9MYCO</name>
<dbReference type="RefSeq" id="WP_165796268.1">
    <property type="nucleotide sequence ID" value="NZ_FXEG02000001.1"/>
</dbReference>
<evidence type="ECO:0000313" key="3">
    <source>
        <dbReference type="Proteomes" id="UP000236318"/>
    </source>
</evidence>
<feature type="compositionally biased region" description="Polar residues" evidence="1">
    <location>
        <begin position="21"/>
        <end position="31"/>
    </location>
</feature>
<feature type="compositionally biased region" description="Basic and acidic residues" evidence="1">
    <location>
        <begin position="1"/>
        <end position="10"/>
    </location>
</feature>
<sequence>MAPQPTDRDGAPTAGPRRLGSETSRASTLQSALGIVDRDGIDSPDMPSYEKLHGRR</sequence>
<feature type="region of interest" description="Disordered" evidence="1">
    <location>
        <begin position="1"/>
        <end position="56"/>
    </location>
</feature>
<keyword evidence="3" id="KW-1185">Reference proteome</keyword>
<proteinExistence type="predicted"/>
<dbReference type="Proteomes" id="UP000236318">
    <property type="component" value="Unassembled WGS sequence"/>
</dbReference>
<protein>
    <submittedName>
        <fullName evidence="2">Uncharacterized protein</fullName>
    </submittedName>
</protein>
<evidence type="ECO:0000313" key="2">
    <source>
        <dbReference type="EMBL" id="SOX51486.1"/>
    </source>
</evidence>
<organism evidence="2 3">
    <name type="scientific">Mycobacterium ahvazicum</name>
    <dbReference type="NCBI Taxonomy" id="1964395"/>
    <lineage>
        <taxon>Bacteria</taxon>
        <taxon>Bacillati</taxon>
        <taxon>Actinomycetota</taxon>
        <taxon>Actinomycetes</taxon>
        <taxon>Mycobacteriales</taxon>
        <taxon>Mycobacteriaceae</taxon>
        <taxon>Mycobacterium</taxon>
        <taxon>Mycobacterium simiae complex</taxon>
    </lineage>
</organism>
<comment type="caution">
    <text evidence="2">The sequence shown here is derived from an EMBL/GenBank/DDBJ whole genome shotgun (WGS) entry which is preliminary data.</text>
</comment>
<reference evidence="2" key="1">
    <citation type="submission" date="2018-01" db="EMBL/GenBank/DDBJ databases">
        <authorList>
            <consortium name="Urmite Genomes"/>
        </authorList>
    </citation>
    <scope>NUCLEOTIDE SEQUENCE [LARGE SCALE GENOMIC DNA]</scope>
    <source>
        <strain evidence="2">AFP003</strain>
    </source>
</reference>